<dbReference type="Proteomes" id="UP000198403">
    <property type="component" value="Unassembled WGS sequence"/>
</dbReference>
<dbReference type="EMBL" id="FZNO01000001">
    <property type="protein sequence ID" value="SNR24857.1"/>
    <property type="molecule type" value="Genomic_DNA"/>
</dbReference>
<keyword evidence="1" id="KW-0472">Membrane</keyword>
<protein>
    <recommendedName>
        <fullName evidence="4">DUF1772 domain-containing protein</fullName>
    </recommendedName>
</protein>
<keyword evidence="3" id="KW-1185">Reference proteome</keyword>
<proteinExistence type="predicted"/>
<evidence type="ECO:0000313" key="3">
    <source>
        <dbReference type="Proteomes" id="UP000198403"/>
    </source>
</evidence>
<keyword evidence="1" id="KW-0812">Transmembrane</keyword>
<reference evidence="2 3" key="1">
    <citation type="submission" date="2017-06" db="EMBL/GenBank/DDBJ databases">
        <authorList>
            <person name="Kim H.J."/>
            <person name="Triplett B.A."/>
        </authorList>
    </citation>
    <scope>NUCLEOTIDE SEQUENCE [LARGE SCALE GENOMIC DNA]</scope>
    <source>
        <strain evidence="2 3">DSM 44272</strain>
    </source>
</reference>
<sequence>MLSRPLSVVFAVLTGLLAGGMLLIEVVLLPFWRSAPPADFRDWFAAHSGRIRNLMVPLGASAGVLGVTSAVAQQVEGRRSAPVSAAAALATAGVIGITVTVNEPANHRFTSGTLTDTETAALLSTWARWHHARVVLGLAATVGACAALIETRVPARRSWPRG</sequence>
<feature type="transmembrane region" description="Helical" evidence="1">
    <location>
        <begin position="51"/>
        <end position="71"/>
    </location>
</feature>
<feature type="transmembrane region" description="Helical" evidence="1">
    <location>
        <begin position="83"/>
        <end position="101"/>
    </location>
</feature>
<gene>
    <name evidence="2" type="ORF">SAMN06272737_101297</name>
</gene>
<evidence type="ECO:0008006" key="4">
    <source>
        <dbReference type="Google" id="ProtNLM"/>
    </source>
</evidence>
<evidence type="ECO:0000256" key="1">
    <source>
        <dbReference type="SAM" id="Phobius"/>
    </source>
</evidence>
<feature type="transmembrane region" description="Helical" evidence="1">
    <location>
        <begin position="7"/>
        <end position="31"/>
    </location>
</feature>
<accession>A0A238UT42</accession>
<feature type="transmembrane region" description="Helical" evidence="1">
    <location>
        <begin position="131"/>
        <end position="149"/>
    </location>
</feature>
<dbReference type="AlphaFoldDB" id="A0A238UT42"/>
<name>A0A238UT42_9ACTN</name>
<dbReference type="RefSeq" id="WP_089334784.1">
    <property type="nucleotide sequence ID" value="NZ_FZNO01000001.1"/>
</dbReference>
<keyword evidence="1" id="KW-1133">Transmembrane helix</keyword>
<dbReference type="OrthoDB" id="5192447at2"/>
<dbReference type="InterPro" id="IPR013901">
    <property type="entry name" value="Anthrone_oxy"/>
</dbReference>
<evidence type="ECO:0000313" key="2">
    <source>
        <dbReference type="EMBL" id="SNR24857.1"/>
    </source>
</evidence>
<organism evidence="2 3">
    <name type="scientific">Blastococcus mobilis</name>
    <dbReference type="NCBI Taxonomy" id="1938746"/>
    <lineage>
        <taxon>Bacteria</taxon>
        <taxon>Bacillati</taxon>
        <taxon>Actinomycetota</taxon>
        <taxon>Actinomycetes</taxon>
        <taxon>Geodermatophilales</taxon>
        <taxon>Geodermatophilaceae</taxon>
        <taxon>Blastococcus</taxon>
    </lineage>
</organism>
<dbReference type="Pfam" id="PF08592">
    <property type="entry name" value="Anthrone_oxy"/>
    <property type="match status" value="1"/>
</dbReference>